<protein>
    <recommendedName>
        <fullName evidence="1">VOC domain-containing protein</fullName>
    </recommendedName>
</protein>
<dbReference type="Proteomes" id="UP000198546">
    <property type="component" value="Chromosome i"/>
</dbReference>
<keyword evidence="3" id="KW-1185">Reference proteome</keyword>
<dbReference type="Gene3D" id="3.10.180.10">
    <property type="entry name" value="2,3-Dihydroxybiphenyl 1,2-Dioxygenase, domain 1"/>
    <property type="match status" value="1"/>
</dbReference>
<dbReference type="STRING" id="675864.SAMN04489747_3729"/>
<proteinExistence type="predicted"/>
<dbReference type="InterPro" id="IPR029068">
    <property type="entry name" value="Glyas_Bleomycin-R_OHBP_Dase"/>
</dbReference>
<dbReference type="RefSeq" id="WP_172804076.1">
    <property type="nucleotide sequence ID" value="NZ_LT629688.1"/>
</dbReference>
<organism evidence="2 3">
    <name type="scientific">Auraticoccus monumenti</name>
    <dbReference type="NCBI Taxonomy" id="675864"/>
    <lineage>
        <taxon>Bacteria</taxon>
        <taxon>Bacillati</taxon>
        <taxon>Actinomycetota</taxon>
        <taxon>Actinomycetes</taxon>
        <taxon>Propionibacteriales</taxon>
        <taxon>Propionibacteriaceae</taxon>
        <taxon>Auraticoccus</taxon>
    </lineage>
</organism>
<evidence type="ECO:0000259" key="1">
    <source>
        <dbReference type="PROSITE" id="PS51819"/>
    </source>
</evidence>
<dbReference type="InterPro" id="IPR037523">
    <property type="entry name" value="VOC_core"/>
</dbReference>
<dbReference type="SUPFAM" id="SSF54593">
    <property type="entry name" value="Glyoxalase/Bleomycin resistance protein/Dihydroxybiphenyl dioxygenase"/>
    <property type="match status" value="1"/>
</dbReference>
<accession>A0A1G7DWA9</accession>
<dbReference type="EMBL" id="LT629688">
    <property type="protein sequence ID" value="SDE55490.1"/>
    <property type="molecule type" value="Genomic_DNA"/>
</dbReference>
<reference evidence="2 3" key="1">
    <citation type="submission" date="2016-10" db="EMBL/GenBank/DDBJ databases">
        <authorList>
            <person name="de Groot N.N."/>
        </authorList>
    </citation>
    <scope>NUCLEOTIDE SEQUENCE [LARGE SCALE GENOMIC DNA]</scope>
    <source>
        <strain evidence="2 3">MON 2.2</strain>
    </source>
</reference>
<dbReference type="PANTHER" id="PTHR36503:SF1">
    <property type="entry name" value="BLR2520 PROTEIN"/>
    <property type="match status" value="1"/>
</dbReference>
<name>A0A1G7DWA9_9ACTN</name>
<sequence>MTRHVVIALPTADRSAAHTFYGAGLGLPTPGPLADDGVPEPLEVELTEGCRLMLVPTGGFGWVTGGRTVAAPGTVECLVTLPVDDPEGVDRLLARARAAGAEVVSEPGQQPWGYAATFADLDGHLVELVAAPG</sequence>
<evidence type="ECO:0000313" key="2">
    <source>
        <dbReference type="EMBL" id="SDE55490.1"/>
    </source>
</evidence>
<dbReference type="PROSITE" id="PS51819">
    <property type="entry name" value="VOC"/>
    <property type="match status" value="1"/>
</dbReference>
<gene>
    <name evidence="2" type="ORF">SAMN04489747_3729</name>
</gene>
<dbReference type="PANTHER" id="PTHR36503">
    <property type="entry name" value="BLR2520 PROTEIN"/>
    <property type="match status" value="1"/>
</dbReference>
<dbReference type="InterPro" id="IPR004360">
    <property type="entry name" value="Glyas_Fos-R_dOase_dom"/>
</dbReference>
<feature type="domain" description="VOC" evidence="1">
    <location>
        <begin position="1"/>
        <end position="131"/>
    </location>
</feature>
<evidence type="ECO:0000313" key="3">
    <source>
        <dbReference type="Proteomes" id="UP000198546"/>
    </source>
</evidence>
<dbReference type="Pfam" id="PF00903">
    <property type="entry name" value="Glyoxalase"/>
    <property type="match status" value="1"/>
</dbReference>
<dbReference type="AlphaFoldDB" id="A0A1G7DWA9"/>